<dbReference type="RefSeq" id="WP_218251522.1">
    <property type="nucleotide sequence ID" value="NZ_JABXWD010000056.1"/>
</dbReference>
<organism evidence="2 3">
    <name type="scientific">Candidatus Magnetobacterium casense</name>
    <dbReference type="NCBI Taxonomy" id="1455061"/>
    <lineage>
        <taxon>Bacteria</taxon>
        <taxon>Pseudomonadati</taxon>
        <taxon>Nitrospirota</taxon>
        <taxon>Thermodesulfovibrionia</taxon>
        <taxon>Thermodesulfovibrionales</taxon>
        <taxon>Candidatus Magnetobacteriaceae</taxon>
        <taxon>Candidatus Magnetobacterium</taxon>
    </lineage>
</organism>
<protein>
    <recommendedName>
        <fullName evidence="1">DNA binding HTH domain-containing protein</fullName>
    </recommendedName>
</protein>
<dbReference type="EMBL" id="JABXWD010000056">
    <property type="protein sequence ID" value="MBV6340908.1"/>
    <property type="molecule type" value="Genomic_DNA"/>
</dbReference>
<feature type="domain" description="DNA binding HTH" evidence="1">
    <location>
        <begin position="22"/>
        <end position="57"/>
    </location>
</feature>
<proteinExistence type="predicted"/>
<dbReference type="Pfam" id="PF02954">
    <property type="entry name" value="HTH_8"/>
    <property type="match status" value="1"/>
</dbReference>
<name>A0ABS6RYP2_9BACT</name>
<comment type="caution">
    <text evidence="2">The sequence shown here is derived from an EMBL/GenBank/DDBJ whole genome shotgun (WGS) entry which is preliminary data.</text>
</comment>
<evidence type="ECO:0000313" key="3">
    <source>
        <dbReference type="Proteomes" id="UP001196980"/>
    </source>
</evidence>
<accession>A0ABS6RYP2</accession>
<dbReference type="Proteomes" id="UP001196980">
    <property type="component" value="Unassembled WGS sequence"/>
</dbReference>
<evidence type="ECO:0000313" key="2">
    <source>
        <dbReference type="EMBL" id="MBV6340908.1"/>
    </source>
</evidence>
<gene>
    <name evidence="2" type="ORF">HWQ67_04865</name>
</gene>
<reference evidence="2 3" key="1">
    <citation type="journal article" date="2020" name="J Geophys Res Biogeosci">
        <title>Magnetotaxis as an Adaptation to Enable Bacterial Shuttling of Microbial Sulfur and Sulfur Cycling Across Aquatic Oxic#Anoxic Interfaces.</title>
        <authorList>
            <person name="Li J."/>
            <person name="Liu P."/>
            <person name="Wang J."/>
            <person name="Roberts A.P."/>
            <person name="Pan Y."/>
        </authorList>
    </citation>
    <scope>NUCLEOTIDE SEQUENCE [LARGE SCALE GENOMIC DNA]</scope>
    <source>
        <strain evidence="2 3">MYR-1_YQ</strain>
    </source>
</reference>
<keyword evidence="3" id="KW-1185">Reference proteome</keyword>
<dbReference type="InterPro" id="IPR002197">
    <property type="entry name" value="HTH_Fis"/>
</dbReference>
<evidence type="ECO:0000259" key="1">
    <source>
        <dbReference type="Pfam" id="PF02954"/>
    </source>
</evidence>
<sequence length="61" mass="6945">MKVKIFSHYFTIEELMPITVMEAESRIIRYTLKYCGGNIEMAANALGTTREELVVKLSNCS</sequence>